<evidence type="ECO:0000256" key="2">
    <source>
        <dbReference type="ARBA" id="ARBA00022679"/>
    </source>
</evidence>
<protein>
    <submittedName>
        <fullName evidence="10">Putative serine/threonine-protein kinase</fullName>
    </submittedName>
</protein>
<dbReference type="PANTHER" id="PTHR47973">
    <property type="entry name" value="CYSTEINE-RICH RECEPTOR-LIKE PROTEIN KINASE 3"/>
    <property type="match status" value="1"/>
</dbReference>
<dbReference type="Gene3D" id="3.30.200.20">
    <property type="entry name" value="Phosphorylase Kinase, domain 1"/>
    <property type="match status" value="1"/>
</dbReference>
<dbReference type="EMBL" id="QPKB01000003">
    <property type="protein sequence ID" value="RWR81490.1"/>
    <property type="molecule type" value="Genomic_DNA"/>
</dbReference>
<comment type="caution">
    <text evidence="10">The sequence shown here is derived from an EMBL/GenBank/DDBJ whole genome shotgun (WGS) entry which is preliminary data.</text>
</comment>
<dbReference type="InterPro" id="IPR008271">
    <property type="entry name" value="Ser/Thr_kinase_AS"/>
</dbReference>
<reference evidence="10 11" key="1">
    <citation type="journal article" date="2019" name="Nat. Plants">
        <title>Stout camphor tree genome fills gaps in understanding of flowering plant genome evolution.</title>
        <authorList>
            <person name="Chaw S.M."/>
            <person name="Liu Y.C."/>
            <person name="Wu Y.W."/>
            <person name="Wang H.Y."/>
            <person name="Lin C.I."/>
            <person name="Wu C.S."/>
            <person name="Ke H.M."/>
            <person name="Chang L.Y."/>
            <person name="Hsu C.Y."/>
            <person name="Yang H.T."/>
            <person name="Sudianto E."/>
            <person name="Hsu M.H."/>
            <person name="Wu K.P."/>
            <person name="Wang L.N."/>
            <person name="Leebens-Mack J.H."/>
            <person name="Tsai I.J."/>
        </authorList>
    </citation>
    <scope>NUCLEOTIDE SEQUENCE [LARGE SCALE GENOMIC DNA]</scope>
    <source>
        <strain evidence="11">cv. Chaw 1501</strain>
        <tissue evidence="10">Young leaves</tissue>
    </source>
</reference>
<dbReference type="InterPro" id="IPR052059">
    <property type="entry name" value="CR_Ser/Thr_kinase"/>
</dbReference>
<dbReference type="STRING" id="337451.A0A3S3P2H4"/>
<proteinExistence type="inferred from homology"/>
<accession>A0A3S3P2H4</accession>
<dbReference type="Pfam" id="PF07714">
    <property type="entry name" value="PK_Tyr_Ser-Thr"/>
    <property type="match status" value="1"/>
</dbReference>
<keyword evidence="5 6" id="KW-0067">ATP-binding</keyword>
<keyword evidence="4 10" id="KW-0418">Kinase</keyword>
<dbReference type="FunFam" id="3.30.200.20:FF:000162">
    <property type="entry name" value="Adenine nucleotide alpha hydrolase-like domain kinase"/>
    <property type="match status" value="1"/>
</dbReference>
<evidence type="ECO:0000256" key="8">
    <source>
        <dbReference type="SAM" id="MobiDB-lite"/>
    </source>
</evidence>
<dbReference type="AlphaFoldDB" id="A0A3S3P2H4"/>
<evidence type="ECO:0000256" key="3">
    <source>
        <dbReference type="ARBA" id="ARBA00022741"/>
    </source>
</evidence>
<keyword evidence="1 7" id="KW-0723">Serine/threonine-protein kinase</keyword>
<keyword evidence="3 6" id="KW-0547">Nucleotide-binding</keyword>
<dbReference type="Gene3D" id="1.10.510.10">
    <property type="entry name" value="Transferase(Phosphotransferase) domain 1"/>
    <property type="match status" value="1"/>
</dbReference>
<evidence type="ECO:0000256" key="4">
    <source>
        <dbReference type="ARBA" id="ARBA00022777"/>
    </source>
</evidence>
<dbReference type="PROSITE" id="PS00108">
    <property type="entry name" value="PROTEIN_KINASE_ST"/>
    <property type="match status" value="1"/>
</dbReference>
<dbReference type="InterPro" id="IPR011009">
    <property type="entry name" value="Kinase-like_dom_sf"/>
</dbReference>
<keyword evidence="2" id="KW-0808">Transferase</keyword>
<dbReference type="PROSITE" id="PS50011">
    <property type="entry name" value="PROTEIN_KINASE_DOM"/>
    <property type="match status" value="1"/>
</dbReference>
<sequence length="398" mass="43965">MGCFSFVFPKSLSSTSKPDATKPPQGAESLENVHQYSYGELKTATKGFSIANKIGEGGFGSVYRGTMKDGTFVAVKVLSAESSQGHNEFAAEIASMSYVNHENLVKLHGFCAQGEHRILVYDYMENNSLAQILHGKEQDRNKFSWSARTKVAFGVASGLAYLHEEMKPHIVHRDIKASNILLDCDLTPKISDFGLAKLFPEDITHMSTRVAGTIGYLAPEYALRGQVTRKSDVYSFGVLLMEIVSGKSVKDLASDLEHDLVKELMKNLCFMLSDISATKPKTEAWELYKANELVQLVDTMLEADFPKEEAIRFLKVALLCVQEIPMLRPTMPSAVMMMSNEIDIRHIQVSQPGLIDDFTKMKIGRRQTSKSIGSIASTGSASVSSMGSKWKRSSSSYN</sequence>
<evidence type="ECO:0000256" key="6">
    <source>
        <dbReference type="PROSITE-ProRule" id="PRU10141"/>
    </source>
</evidence>
<feature type="domain" description="Protein kinase" evidence="9">
    <location>
        <begin position="48"/>
        <end position="319"/>
    </location>
</feature>
<dbReference type="InterPro" id="IPR017441">
    <property type="entry name" value="Protein_kinase_ATP_BS"/>
</dbReference>
<dbReference type="InterPro" id="IPR001245">
    <property type="entry name" value="Ser-Thr/Tyr_kinase_cat_dom"/>
</dbReference>
<dbReference type="CDD" id="cd14066">
    <property type="entry name" value="STKc_IRAK"/>
    <property type="match status" value="1"/>
</dbReference>
<organism evidence="10 11">
    <name type="scientific">Cinnamomum micranthum f. kanehirae</name>
    <dbReference type="NCBI Taxonomy" id="337451"/>
    <lineage>
        <taxon>Eukaryota</taxon>
        <taxon>Viridiplantae</taxon>
        <taxon>Streptophyta</taxon>
        <taxon>Embryophyta</taxon>
        <taxon>Tracheophyta</taxon>
        <taxon>Spermatophyta</taxon>
        <taxon>Magnoliopsida</taxon>
        <taxon>Magnoliidae</taxon>
        <taxon>Laurales</taxon>
        <taxon>Lauraceae</taxon>
        <taxon>Cinnamomum</taxon>
    </lineage>
</organism>
<feature type="binding site" evidence="6">
    <location>
        <position position="76"/>
    </location>
    <ligand>
        <name>ATP</name>
        <dbReference type="ChEBI" id="CHEBI:30616"/>
    </ligand>
</feature>
<dbReference type="Proteomes" id="UP000283530">
    <property type="component" value="Unassembled WGS sequence"/>
</dbReference>
<dbReference type="SMART" id="SM00220">
    <property type="entry name" value="S_TKc"/>
    <property type="match status" value="1"/>
</dbReference>
<evidence type="ECO:0000256" key="5">
    <source>
        <dbReference type="ARBA" id="ARBA00022840"/>
    </source>
</evidence>
<gene>
    <name evidence="10" type="ORF">CKAN_01017600</name>
</gene>
<dbReference type="GO" id="GO:0005524">
    <property type="term" value="F:ATP binding"/>
    <property type="evidence" value="ECO:0007669"/>
    <property type="project" value="UniProtKB-UniRule"/>
</dbReference>
<dbReference type="SUPFAM" id="SSF56112">
    <property type="entry name" value="Protein kinase-like (PK-like)"/>
    <property type="match status" value="1"/>
</dbReference>
<dbReference type="InterPro" id="IPR000719">
    <property type="entry name" value="Prot_kinase_dom"/>
</dbReference>
<dbReference type="OrthoDB" id="4062651at2759"/>
<evidence type="ECO:0000313" key="11">
    <source>
        <dbReference type="Proteomes" id="UP000283530"/>
    </source>
</evidence>
<comment type="similarity">
    <text evidence="7">Belongs to the protein kinase superfamily.</text>
</comment>
<dbReference type="PROSITE" id="PS00107">
    <property type="entry name" value="PROTEIN_KINASE_ATP"/>
    <property type="match status" value="1"/>
</dbReference>
<dbReference type="FunFam" id="1.10.510.10:FF:001106">
    <property type="entry name" value="Probable LRR receptor-like serine/threonine-protein kinase At1g29720"/>
    <property type="match status" value="1"/>
</dbReference>
<dbReference type="GO" id="GO:0004674">
    <property type="term" value="F:protein serine/threonine kinase activity"/>
    <property type="evidence" value="ECO:0007669"/>
    <property type="project" value="UniProtKB-KW"/>
</dbReference>
<evidence type="ECO:0000313" key="10">
    <source>
        <dbReference type="EMBL" id="RWR81490.1"/>
    </source>
</evidence>
<evidence type="ECO:0000259" key="9">
    <source>
        <dbReference type="PROSITE" id="PS50011"/>
    </source>
</evidence>
<name>A0A3S3P2H4_9MAGN</name>
<evidence type="ECO:0000256" key="1">
    <source>
        <dbReference type="ARBA" id="ARBA00022527"/>
    </source>
</evidence>
<evidence type="ECO:0000256" key="7">
    <source>
        <dbReference type="RuleBase" id="RU000304"/>
    </source>
</evidence>
<feature type="region of interest" description="Disordered" evidence="8">
    <location>
        <begin position="369"/>
        <end position="398"/>
    </location>
</feature>
<keyword evidence="11" id="KW-1185">Reference proteome</keyword>